<proteinExistence type="predicted"/>
<protein>
    <submittedName>
        <fullName evidence="2">Uncharacterized protein</fullName>
    </submittedName>
</protein>
<sequence>MDSPYCHKINVEVNHPTSPSLQRQNFRCPKGAKRVEVKGLSIVPDARGLGETRKTETSSSVGNVSSAKDLD</sequence>
<reference evidence="2 3" key="1">
    <citation type="journal article" date="2021" name="Hortic Res">
        <title>The domestication of Cucurbita argyrosperma as revealed by the genome of its wild relative.</title>
        <authorList>
            <person name="Barrera-Redondo J."/>
            <person name="Sanchez-de la Vega G."/>
            <person name="Aguirre-Liguori J.A."/>
            <person name="Castellanos-Morales G."/>
            <person name="Gutierrez-Guerrero Y.T."/>
            <person name="Aguirre-Dugua X."/>
            <person name="Aguirre-Planter E."/>
            <person name="Tenaillon M.I."/>
            <person name="Lira-Saade R."/>
            <person name="Eguiarte L.E."/>
        </authorList>
    </citation>
    <scope>NUCLEOTIDE SEQUENCE [LARGE SCALE GENOMIC DNA]</scope>
    <source>
        <strain evidence="2">JBR-2021</strain>
    </source>
</reference>
<evidence type="ECO:0000256" key="1">
    <source>
        <dbReference type="SAM" id="MobiDB-lite"/>
    </source>
</evidence>
<feature type="region of interest" description="Disordered" evidence="1">
    <location>
        <begin position="46"/>
        <end position="71"/>
    </location>
</feature>
<gene>
    <name evidence="2" type="ORF">SDJN03_07974</name>
</gene>
<organism evidence="2 3">
    <name type="scientific">Cucurbita argyrosperma subsp. sororia</name>
    <dbReference type="NCBI Taxonomy" id="37648"/>
    <lineage>
        <taxon>Eukaryota</taxon>
        <taxon>Viridiplantae</taxon>
        <taxon>Streptophyta</taxon>
        <taxon>Embryophyta</taxon>
        <taxon>Tracheophyta</taxon>
        <taxon>Spermatophyta</taxon>
        <taxon>Magnoliopsida</taxon>
        <taxon>eudicotyledons</taxon>
        <taxon>Gunneridae</taxon>
        <taxon>Pentapetalae</taxon>
        <taxon>rosids</taxon>
        <taxon>fabids</taxon>
        <taxon>Cucurbitales</taxon>
        <taxon>Cucurbitaceae</taxon>
        <taxon>Cucurbiteae</taxon>
        <taxon>Cucurbita</taxon>
    </lineage>
</organism>
<comment type="caution">
    <text evidence="2">The sequence shown here is derived from an EMBL/GenBank/DDBJ whole genome shotgun (WGS) entry which is preliminary data.</text>
</comment>
<feature type="non-terminal residue" evidence="2">
    <location>
        <position position="1"/>
    </location>
</feature>
<keyword evidence="3" id="KW-1185">Reference proteome</keyword>
<dbReference type="AlphaFoldDB" id="A0AAV6NUR5"/>
<name>A0AAV6NUR5_9ROSI</name>
<dbReference type="Proteomes" id="UP000685013">
    <property type="component" value="Chromosome 4"/>
</dbReference>
<evidence type="ECO:0000313" key="2">
    <source>
        <dbReference type="EMBL" id="KAG6602741.1"/>
    </source>
</evidence>
<dbReference type="EMBL" id="JAGKQH010000004">
    <property type="protein sequence ID" value="KAG6602741.1"/>
    <property type="molecule type" value="Genomic_DNA"/>
</dbReference>
<evidence type="ECO:0000313" key="3">
    <source>
        <dbReference type="Proteomes" id="UP000685013"/>
    </source>
</evidence>
<feature type="compositionally biased region" description="Polar residues" evidence="1">
    <location>
        <begin position="57"/>
        <end position="71"/>
    </location>
</feature>
<accession>A0AAV6NUR5</accession>